<proteinExistence type="predicted"/>
<dbReference type="GO" id="GO:0016853">
    <property type="term" value="F:isomerase activity"/>
    <property type="evidence" value="ECO:0007669"/>
    <property type="project" value="UniProtKB-KW"/>
</dbReference>
<evidence type="ECO:0000313" key="2">
    <source>
        <dbReference type="Proteomes" id="UP000238426"/>
    </source>
</evidence>
<dbReference type="AlphaFoldDB" id="A0A2T1NA88"/>
<reference evidence="1 2" key="1">
    <citation type="submission" date="2018-03" db="EMBL/GenBank/DDBJ databases">
        <title>Mesoflavibacter sp. HG37 and Mesoflavibacter sp. HG96 sp.nov., two marine bacteria isolated from seawater of Western Pacific Ocean.</title>
        <authorList>
            <person name="Cheng H."/>
            <person name="Wu Y.-H."/>
            <person name="Guo L.-L."/>
            <person name="Xu X.-W."/>
        </authorList>
    </citation>
    <scope>NUCLEOTIDE SEQUENCE [LARGE SCALE GENOMIC DNA]</scope>
    <source>
        <strain evidence="1 2">KCTC 32269</strain>
    </source>
</reference>
<comment type="caution">
    <text evidence="1">The sequence shown here is derived from an EMBL/GenBank/DDBJ whole genome shotgun (WGS) entry which is preliminary data.</text>
</comment>
<accession>A0A2T1NA88</accession>
<gene>
    <name evidence="1" type="ORF">C7H52_06860</name>
</gene>
<name>A0A2T1NA88_9FLAO</name>
<evidence type="ECO:0000313" key="1">
    <source>
        <dbReference type="EMBL" id="PSG88768.1"/>
    </source>
</evidence>
<dbReference type="EMBL" id="PXOQ01000009">
    <property type="protein sequence ID" value="PSG88768.1"/>
    <property type="molecule type" value="Genomic_DNA"/>
</dbReference>
<dbReference type="OrthoDB" id="9785180at2"/>
<protein>
    <submittedName>
        <fullName evidence="1">Peptidylprolyl isomerase</fullName>
    </submittedName>
</protein>
<keyword evidence="2" id="KW-1185">Reference proteome</keyword>
<organism evidence="1 2">
    <name type="scientific">Aurantibacter aestuarii</name>
    <dbReference type="NCBI Taxonomy" id="1266046"/>
    <lineage>
        <taxon>Bacteria</taxon>
        <taxon>Pseudomonadati</taxon>
        <taxon>Bacteroidota</taxon>
        <taxon>Flavobacteriia</taxon>
        <taxon>Flavobacteriales</taxon>
        <taxon>Flavobacteriaceae</taxon>
        <taxon>Aurantibacter</taxon>
    </lineage>
</organism>
<dbReference type="Proteomes" id="UP000238426">
    <property type="component" value="Unassembled WGS sequence"/>
</dbReference>
<sequence>MLLSSCEYFKKEEADNAIARVNDEYLFKSDLIEKTPKDLKGNDSIAFVQNYINEWAKQQLLLNGAKQNLSDERLEEFDILVEQYKKDLYSNAYLEALVSRNLDTIVKDEVAKIYYTNNSEAFKLNEDLVKLKYITVNKDINSLEQIKTKFRRYNKKDKADLERLKIQFKSYALNDSVWVRSSQVLNKLPVITIDNQNELLKKSNFIELTDSIDLYLVQIKDVLLRGEIAPLKYVRPTINQIVINKRKVDLLKKIETDITKDAIKNKKFEIFN</sequence>
<keyword evidence="1" id="KW-0413">Isomerase</keyword>